<dbReference type="GO" id="GO:0016684">
    <property type="term" value="F:oxidoreductase activity, acting on peroxide as acceptor"/>
    <property type="evidence" value="ECO:0007669"/>
    <property type="project" value="TreeGrafter"/>
</dbReference>
<dbReference type="GO" id="GO:1901031">
    <property type="term" value="P:regulation of response to reactive oxygen species"/>
    <property type="evidence" value="ECO:0007669"/>
    <property type="project" value="InterPro"/>
</dbReference>
<feature type="region of interest" description="Disordered" evidence="4">
    <location>
        <begin position="161"/>
        <end position="197"/>
    </location>
</feature>
<dbReference type="RefSeq" id="XP_011501308.1">
    <property type="nucleotide sequence ID" value="XM_011503006.1"/>
</dbReference>
<dbReference type="InterPro" id="IPR006730">
    <property type="entry name" value="Sestrin"/>
</dbReference>
<dbReference type="GO" id="GO:1904262">
    <property type="term" value="P:negative regulation of TORC1 signaling"/>
    <property type="evidence" value="ECO:0007669"/>
    <property type="project" value="TreeGrafter"/>
</dbReference>
<keyword evidence="3" id="KW-0963">Cytoplasm</keyword>
<keyword evidence="5" id="KW-1185">Reference proteome</keyword>
<sequence>MLMAFLVEVLSYHPKYMEHFLQTHNAILRGDGPLSYPYRYIIAIIASGRHQCCCLMNMLKNEFIDHGGDPFWLEGLKAIPAKLQNLYEINKILAHTPWLLNKCYIENLTKGEGNWSLSELVHAIILLVHFHSLSTFLFSCGITKKLENLQTHSCEFNSKSAESLAVPDPERPANSPVPISRRSSQDEDSLSSSPPSIVGEQEVKLQTLMERMKDLSEKSDSFEFTEEELAKRFETIEKQSAELVVAPLRTNTVLEMDIGLFIEEPSYIYQDFTKCGQLSESLTFRVQDYSWADHGYSLVTSLYTDVGNLLDDKFKTAYNLTYKTMGEHSEVDTSRFRIAIWNYIQCLYGIKHDDYDYDEINQLLEDSLKTFIKNAVCYPERVTKKDYDRVMTEFKESEKVHVNLIIFEARMQAELLYALRSMMHFMT</sequence>
<dbReference type="Pfam" id="PF04636">
    <property type="entry name" value="PA26"/>
    <property type="match status" value="1"/>
</dbReference>
<dbReference type="AlphaFoldDB" id="A0AAJ6YNJ7"/>
<dbReference type="PANTHER" id="PTHR12474">
    <property type="entry name" value="P53 REGULATED PA26 NUCLEAR PROTEIN SESTRIN"/>
    <property type="match status" value="1"/>
</dbReference>
<proteinExistence type="inferred from homology"/>
<organism evidence="5 6">
    <name type="scientific">Ceratosolen solmsi marchali</name>
    <dbReference type="NCBI Taxonomy" id="326594"/>
    <lineage>
        <taxon>Eukaryota</taxon>
        <taxon>Metazoa</taxon>
        <taxon>Ecdysozoa</taxon>
        <taxon>Arthropoda</taxon>
        <taxon>Hexapoda</taxon>
        <taxon>Insecta</taxon>
        <taxon>Pterygota</taxon>
        <taxon>Neoptera</taxon>
        <taxon>Endopterygota</taxon>
        <taxon>Hymenoptera</taxon>
        <taxon>Apocrita</taxon>
        <taxon>Proctotrupomorpha</taxon>
        <taxon>Chalcidoidea</taxon>
        <taxon>Agaonidae</taxon>
        <taxon>Agaoninae</taxon>
        <taxon>Ceratosolen</taxon>
    </lineage>
</organism>
<dbReference type="GO" id="GO:0070728">
    <property type="term" value="F:L-leucine binding"/>
    <property type="evidence" value="ECO:0007669"/>
    <property type="project" value="TreeGrafter"/>
</dbReference>
<dbReference type="SUPFAM" id="SSF69118">
    <property type="entry name" value="AhpD-like"/>
    <property type="match status" value="1"/>
</dbReference>
<protein>
    <submittedName>
        <fullName evidence="6">Sestrin homolog isoform X1</fullName>
    </submittedName>
</protein>
<dbReference type="InterPro" id="IPR029032">
    <property type="entry name" value="AhpD-like"/>
</dbReference>
<evidence type="ECO:0000256" key="2">
    <source>
        <dbReference type="ARBA" id="ARBA00008350"/>
    </source>
</evidence>
<evidence type="ECO:0000256" key="1">
    <source>
        <dbReference type="ARBA" id="ARBA00004496"/>
    </source>
</evidence>
<dbReference type="PANTHER" id="PTHR12474:SF0">
    <property type="entry name" value="SESTRIN HOMOLOG"/>
    <property type="match status" value="1"/>
</dbReference>
<dbReference type="GO" id="GO:0016239">
    <property type="term" value="P:positive regulation of macroautophagy"/>
    <property type="evidence" value="ECO:0007669"/>
    <property type="project" value="TreeGrafter"/>
</dbReference>
<dbReference type="GeneID" id="105364961"/>
<evidence type="ECO:0000256" key="4">
    <source>
        <dbReference type="SAM" id="MobiDB-lite"/>
    </source>
</evidence>
<name>A0AAJ6YNJ7_9HYME</name>
<dbReference type="Proteomes" id="UP000695007">
    <property type="component" value="Unplaced"/>
</dbReference>
<dbReference type="GO" id="GO:0071233">
    <property type="term" value="P:cellular response to L-leucine"/>
    <property type="evidence" value="ECO:0007669"/>
    <property type="project" value="TreeGrafter"/>
</dbReference>
<evidence type="ECO:0000313" key="6">
    <source>
        <dbReference type="RefSeq" id="XP_011501308.1"/>
    </source>
</evidence>
<gene>
    <name evidence="6" type="primary">LOC105364961</name>
</gene>
<accession>A0AAJ6YNJ7</accession>
<reference evidence="6" key="1">
    <citation type="submission" date="2025-08" db="UniProtKB">
        <authorList>
            <consortium name="RefSeq"/>
        </authorList>
    </citation>
    <scope>IDENTIFICATION</scope>
</reference>
<dbReference type="KEGG" id="csol:105364961"/>
<evidence type="ECO:0000256" key="3">
    <source>
        <dbReference type="ARBA" id="ARBA00022490"/>
    </source>
</evidence>
<evidence type="ECO:0000313" key="5">
    <source>
        <dbReference type="Proteomes" id="UP000695007"/>
    </source>
</evidence>
<dbReference type="GO" id="GO:0005737">
    <property type="term" value="C:cytoplasm"/>
    <property type="evidence" value="ECO:0007669"/>
    <property type="project" value="UniProtKB-SubCell"/>
</dbReference>
<comment type="subcellular location">
    <subcellularLocation>
        <location evidence="1">Cytoplasm</location>
    </subcellularLocation>
</comment>
<dbReference type="GO" id="GO:1990253">
    <property type="term" value="P:cellular response to leucine starvation"/>
    <property type="evidence" value="ECO:0007669"/>
    <property type="project" value="TreeGrafter"/>
</dbReference>
<dbReference type="GO" id="GO:0005634">
    <property type="term" value="C:nucleus"/>
    <property type="evidence" value="ECO:0007669"/>
    <property type="project" value="InterPro"/>
</dbReference>
<comment type="similarity">
    <text evidence="2">Belongs to the sestrin family.</text>
</comment>